<dbReference type="Proteomes" id="UP000557392">
    <property type="component" value="Unassembled WGS sequence"/>
</dbReference>
<accession>A0A7W6JVS7</accession>
<reference evidence="1 2" key="1">
    <citation type="submission" date="2020-08" db="EMBL/GenBank/DDBJ databases">
        <title>Genomic Encyclopedia of Type Strains, Phase IV (KMG-IV): sequencing the most valuable type-strain genomes for metagenomic binning, comparative biology and taxonomic classification.</title>
        <authorList>
            <person name="Goeker M."/>
        </authorList>
    </citation>
    <scope>NUCLEOTIDE SEQUENCE [LARGE SCALE GENOMIC DNA]</scope>
    <source>
        <strain evidence="1 2">DSM 101806</strain>
    </source>
</reference>
<keyword evidence="2" id="KW-1185">Reference proteome</keyword>
<evidence type="ECO:0000313" key="1">
    <source>
        <dbReference type="EMBL" id="MBB4100451.1"/>
    </source>
</evidence>
<organism evidence="1 2">
    <name type="scientific">Sphingomonas kyeonggiensis</name>
    <dbReference type="NCBI Taxonomy" id="1268553"/>
    <lineage>
        <taxon>Bacteria</taxon>
        <taxon>Pseudomonadati</taxon>
        <taxon>Pseudomonadota</taxon>
        <taxon>Alphaproteobacteria</taxon>
        <taxon>Sphingomonadales</taxon>
        <taxon>Sphingomonadaceae</taxon>
        <taxon>Sphingomonas</taxon>
    </lineage>
</organism>
<dbReference type="AlphaFoldDB" id="A0A7W6JVS7"/>
<proteinExistence type="predicted"/>
<sequence>MVKTPLDGCVAPLHDIAETWLGAQYELEDGELQRPFAAFLETSRVLCGLLVAKTHLLDSNTNLASPKTTLDRRLGAQKSTLEAIDQLNKAANNLAGTVDGFDRAVRGRSGWRLPRLAAGDPSRDWANQAIVELSHDRNRGGAPRLVPRPCLTIRIAPHAAHACQRLDPRTVEQAQLQFPPNEKVRIEEPSDAKQ</sequence>
<name>A0A7W6JVS7_9SPHN</name>
<comment type="caution">
    <text evidence="1">The sequence shown here is derived from an EMBL/GenBank/DDBJ whole genome shotgun (WGS) entry which is preliminary data.</text>
</comment>
<evidence type="ECO:0000313" key="2">
    <source>
        <dbReference type="Proteomes" id="UP000557392"/>
    </source>
</evidence>
<dbReference type="EMBL" id="JACIEH010000003">
    <property type="protein sequence ID" value="MBB4100451.1"/>
    <property type="molecule type" value="Genomic_DNA"/>
</dbReference>
<protein>
    <submittedName>
        <fullName evidence="1">Uncharacterized protein</fullName>
    </submittedName>
</protein>
<gene>
    <name evidence="1" type="ORF">GGR46_004023</name>
</gene>